<dbReference type="InterPro" id="IPR015946">
    <property type="entry name" value="KH_dom-like_a/b"/>
</dbReference>
<sequence>MNIKFDSDIILSMNLFSDVTSVMPRDCINFEDKIIFVVNQGQAGLSIGKNGMKIKMLQEMLKKEVIVIEYSDDPVKLFENIIRPNKLISGYITINGKEDDNKKATEYYTLLFFFLYEK</sequence>
<dbReference type="GO" id="GO:0003723">
    <property type="term" value="F:RNA binding"/>
    <property type="evidence" value="ECO:0007669"/>
    <property type="project" value="UniProtKB-KW"/>
</dbReference>
<dbReference type="InterPro" id="IPR009019">
    <property type="entry name" value="KH_sf_prok-type"/>
</dbReference>
<keyword evidence="1" id="KW-0694">RNA-binding</keyword>
<reference evidence="3 4" key="1">
    <citation type="journal article" date="2010" name="Proc. Natl. Acad. Sci. U.S.A.">
        <title>Enigmatic, ultrasmall, uncultivated Archaea.</title>
        <authorList>
            <person name="Baker B.J."/>
            <person name="Comolli L.R."/>
            <person name="Dick G.J."/>
            <person name="Hauser L.J."/>
            <person name="Hyatt D."/>
            <person name="Dill B.D."/>
            <person name="Land M.L."/>
            <person name="Verberkmoes N.C."/>
            <person name="Hettich R.L."/>
            <person name="Banfield J.F."/>
        </authorList>
    </citation>
    <scope>NUCLEOTIDE SEQUENCE [LARGE SCALE GENOMIC DNA]</scope>
</reference>
<protein>
    <submittedName>
        <fullName evidence="3">KH type 2 domain protein</fullName>
    </submittedName>
</protein>
<gene>
    <name evidence="3" type="ORF">BJBARM4_0705</name>
</gene>
<evidence type="ECO:0000256" key="1">
    <source>
        <dbReference type="ARBA" id="ARBA00022884"/>
    </source>
</evidence>
<feature type="domain" description="KH type-2" evidence="2">
    <location>
        <begin position="31"/>
        <end position="77"/>
    </location>
</feature>
<dbReference type="Proteomes" id="UP000009375">
    <property type="component" value="Unassembled WGS sequence"/>
</dbReference>
<dbReference type="Gene3D" id="3.30.300.20">
    <property type="match status" value="1"/>
</dbReference>
<evidence type="ECO:0000313" key="3">
    <source>
        <dbReference type="EMBL" id="EEZ92697.1"/>
    </source>
</evidence>
<accession>D2EG22</accession>
<dbReference type="Pfam" id="PF07650">
    <property type="entry name" value="KH_2"/>
    <property type="match status" value="1"/>
</dbReference>
<evidence type="ECO:0000259" key="2">
    <source>
        <dbReference type="Pfam" id="PF07650"/>
    </source>
</evidence>
<name>D2EG22_PARA4</name>
<dbReference type="InterPro" id="IPR004044">
    <property type="entry name" value="KH_dom_type_2"/>
</dbReference>
<evidence type="ECO:0000313" key="4">
    <source>
        <dbReference type="Proteomes" id="UP000009375"/>
    </source>
</evidence>
<organism evidence="3 4">
    <name type="scientific">Candidatus Parvarchaeum acidiphilum ARMAN-4</name>
    <dbReference type="NCBI Taxonomy" id="662760"/>
    <lineage>
        <taxon>Archaea</taxon>
        <taxon>Candidatus Parvarchaeota</taxon>
        <taxon>Candidatus Parvarchaeum</taxon>
    </lineage>
</organism>
<dbReference type="GO" id="GO:0006353">
    <property type="term" value="P:DNA-templated transcription termination"/>
    <property type="evidence" value="ECO:0007669"/>
    <property type="project" value="UniProtKB-KW"/>
</dbReference>
<proteinExistence type="predicted"/>
<dbReference type="AlphaFoldDB" id="D2EG22"/>
<dbReference type="EMBL" id="GG730052">
    <property type="protein sequence ID" value="EEZ92697.1"/>
    <property type="molecule type" value="Genomic_DNA"/>
</dbReference>
<dbReference type="SUPFAM" id="SSF54814">
    <property type="entry name" value="Prokaryotic type KH domain (KH-domain type II)"/>
    <property type="match status" value="1"/>
</dbReference>